<evidence type="ECO:0000313" key="1">
    <source>
        <dbReference type="EMBL" id="OGJ02418.1"/>
    </source>
</evidence>
<name>A0A1F6Y7S0_9BACT</name>
<accession>A0A1F6Y7S0</accession>
<evidence type="ECO:0008006" key="3">
    <source>
        <dbReference type="Google" id="ProtNLM"/>
    </source>
</evidence>
<evidence type="ECO:0000313" key="2">
    <source>
        <dbReference type="Proteomes" id="UP000178645"/>
    </source>
</evidence>
<comment type="caution">
    <text evidence="1">The sequence shown here is derived from an EMBL/GenBank/DDBJ whole genome shotgun (WGS) entry which is preliminary data.</text>
</comment>
<dbReference type="Gene3D" id="3.40.50.1000">
    <property type="entry name" value="HAD superfamily/HAD-like"/>
    <property type="match status" value="1"/>
</dbReference>
<dbReference type="InterPro" id="IPR036412">
    <property type="entry name" value="HAD-like_sf"/>
</dbReference>
<proteinExistence type="predicted"/>
<dbReference type="Proteomes" id="UP000178645">
    <property type="component" value="Unassembled WGS sequence"/>
</dbReference>
<dbReference type="EMBL" id="MFVU01000002">
    <property type="protein sequence ID" value="OGJ02418.1"/>
    <property type="molecule type" value="Genomic_DNA"/>
</dbReference>
<protein>
    <recommendedName>
        <fullName evidence="3">FCP1 homology domain-containing protein</fullName>
    </recommendedName>
</protein>
<sequence length="209" mass="23737">MSNIVIFDFDGVLFNTLKFKSKIAAVLERYDPRFTPALVERRYAEMRTTKEPFSLITFLLLFLQPGQTEDAYGELLGLVTECLNQEAVNFLRKQKKENCFLVTNGDEEFQNDKINAAGLRGFFNKVRIVPGSKKQPVEEICATYPNEKVIFTDDKPEFFTDLDLKKYPNLVTVQYEGPASVAELELASASPLAQEMLRHGSKFAGKFLT</sequence>
<reference evidence="1 2" key="1">
    <citation type="journal article" date="2016" name="Nat. Commun.">
        <title>Thousands of microbial genomes shed light on interconnected biogeochemical processes in an aquifer system.</title>
        <authorList>
            <person name="Anantharaman K."/>
            <person name="Brown C.T."/>
            <person name="Hug L.A."/>
            <person name="Sharon I."/>
            <person name="Castelle C.J."/>
            <person name="Probst A.J."/>
            <person name="Thomas B.C."/>
            <person name="Singh A."/>
            <person name="Wilkins M.J."/>
            <person name="Karaoz U."/>
            <person name="Brodie E.L."/>
            <person name="Williams K.H."/>
            <person name="Hubbard S.S."/>
            <person name="Banfield J.F."/>
        </authorList>
    </citation>
    <scope>NUCLEOTIDE SEQUENCE [LARGE SCALE GENOMIC DNA]</scope>
</reference>
<organism evidence="1 2">
    <name type="scientific">Candidatus Nomurabacteria bacterium RIFCSPLOWO2_12_FULL_44_11</name>
    <dbReference type="NCBI Taxonomy" id="1801796"/>
    <lineage>
        <taxon>Bacteria</taxon>
        <taxon>Candidatus Nomuraibacteriota</taxon>
    </lineage>
</organism>
<dbReference type="CDD" id="cd01427">
    <property type="entry name" value="HAD_like"/>
    <property type="match status" value="1"/>
</dbReference>
<gene>
    <name evidence="1" type="ORF">A3G53_03330</name>
</gene>
<dbReference type="AlphaFoldDB" id="A0A1F6Y7S0"/>
<dbReference type="SUPFAM" id="SSF56784">
    <property type="entry name" value="HAD-like"/>
    <property type="match status" value="1"/>
</dbReference>
<dbReference type="InterPro" id="IPR023214">
    <property type="entry name" value="HAD_sf"/>
</dbReference>
<dbReference type="Pfam" id="PF00702">
    <property type="entry name" value="Hydrolase"/>
    <property type="match status" value="1"/>
</dbReference>